<feature type="signal peptide" evidence="1">
    <location>
        <begin position="1"/>
        <end position="31"/>
    </location>
</feature>
<reference evidence="2 3" key="1">
    <citation type="submission" date="2023-07" db="EMBL/GenBank/DDBJ databases">
        <title>Sequencing the genomes of 1000 actinobacteria strains.</title>
        <authorList>
            <person name="Klenk H.-P."/>
        </authorList>
    </citation>
    <scope>NUCLEOTIDE SEQUENCE [LARGE SCALE GENOMIC DNA]</scope>
    <source>
        <strain evidence="2 3">DSM 44711</strain>
    </source>
</reference>
<accession>A0AAE4CTN7</accession>
<evidence type="ECO:0000313" key="2">
    <source>
        <dbReference type="EMBL" id="MDR7320879.1"/>
    </source>
</evidence>
<protein>
    <submittedName>
        <fullName evidence="2">Uncharacterized protein</fullName>
    </submittedName>
</protein>
<keyword evidence="1" id="KW-0732">Signal</keyword>
<evidence type="ECO:0000256" key="1">
    <source>
        <dbReference type="SAM" id="SignalP"/>
    </source>
</evidence>
<dbReference type="AlphaFoldDB" id="A0AAE4CTN7"/>
<evidence type="ECO:0000313" key="3">
    <source>
        <dbReference type="Proteomes" id="UP001183629"/>
    </source>
</evidence>
<dbReference type="EMBL" id="JAVDYC010000001">
    <property type="protein sequence ID" value="MDR7320879.1"/>
    <property type="molecule type" value="Genomic_DNA"/>
</dbReference>
<gene>
    <name evidence="2" type="ORF">J2S44_001129</name>
</gene>
<organism evidence="2 3">
    <name type="scientific">Catenuloplanes niger</name>
    <dbReference type="NCBI Taxonomy" id="587534"/>
    <lineage>
        <taxon>Bacteria</taxon>
        <taxon>Bacillati</taxon>
        <taxon>Actinomycetota</taxon>
        <taxon>Actinomycetes</taxon>
        <taxon>Micromonosporales</taxon>
        <taxon>Micromonosporaceae</taxon>
        <taxon>Catenuloplanes</taxon>
    </lineage>
</organism>
<sequence length="100" mass="10044">MRHPLRSALTLVSSLLLLVAGLSMPTGPAAAGTGPAKGTIRLTVTAPEGVPATTWFVGRTRHVAAKPPAGSSTVVTMQVPVGAYVVPPVSSTIGGVRYVG</sequence>
<dbReference type="RefSeq" id="WP_310409556.1">
    <property type="nucleotide sequence ID" value="NZ_JAVDYC010000001.1"/>
</dbReference>
<feature type="chain" id="PRO_5042220474" evidence="1">
    <location>
        <begin position="32"/>
        <end position="100"/>
    </location>
</feature>
<dbReference type="Proteomes" id="UP001183629">
    <property type="component" value="Unassembled WGS sequence"/>
</dbReference>
<name>A0AAE4CTN7_9ACTN</name>
<proteinExistence type="predicted"/>
<comment type="caution">
    <text evidence="2">The sequence shown here is derived from an EMBL/GenBank/DDBJ whole genome shotgun (WGS) entry which is preliminary data.</text>
</comment>
<keyword evidence="3" id="KW-1185">Reference proteome</keyword>